<keyword evidence="3" id="KW-1185">Reference proteome</keyword>
<dbReference type="AlphaFoldDB" id="A0A8H6HI79"/>
<protein>
    <recommendedName>
        <fullName evidence="4">Secreted protein</fullName>
    </recommendedName>
</protein>
<feature type="chain" id="PRO_5034119602" description="Secreted protein" evidence="1">
    <location>
        <begin position="26"/>
        <end position="93"/>
    </location>
</feature>
<reference evidence="2 3" key="1">
    <citation type="submission" date="2020-07" db="EMBL/GenBank/DDBJ databases">
        <title>Comparative genomics of pyrophilous fungi reveals a link between fire events and developmental genes.</title>
        <authorList>
            <consortium name="DOE Joint Genome Institute"/>
            <person name="Steindorff A.S."/>
            <person name="Carver A."/>
            <person name="Calhoun S."/>
            <person name="Stillman K."/>
            <person name="Liu H."/>
            <person name="Lipzen A."/>
            <person name="Pangilinan J."/>
            <person name="Labutti K."/>
            <person name="Bruns T.D."/>
            <person name="Grigoriev I.V."/>
        </authorList>
    </citation>
    <scope>NUCLEOTIDE SEQUENCE [LARGE SCALE GENOMIC DNA]</scope>
    <source>
        <strain evidence="2 3">CBS 144469</strain>
    </source>
</reference>
<dbReference type="Proteomes" id="UP000521943">
    <property type="component" value="Unassembled WGS sequence"/>
</dbReference>
<keyword evidence="1" id="KW-0732">Signal</keyword>
<feature type="non-terminal residue" evidence="2">
    <location>
        <position position="93"/>
    </location>
</feature>
<dbReference type="EMBL" id="JACGCI010000095">
    <property type="protein sequence ID" value="KAF6746191.1"/>
    <property type="molecule type" value="Genomic_DNA"/>
</dbReference>
<evidence type="ECO:0000256" key="1">
    <source>
        <dbReference type="SAM" id="SignalP"/>
    </source>
</evidence>
<comment type="caution">
    <text evidence="2">The sequence shown here is derived from an EMBL/GenBank/DDBJ whole genome shotgun (WGS) entry which is preliminary data.</text>
</comment>
<feature type="signal peptide" evidence="1">
    <location>
        <begin position="1"/>
        <end position="25"/>
    </location>
</feature>
<gene>
    <name evidence="2" type="ORF">DFP72DRAFT_923378</name>
</gene>
<name>A0A8H6HI79_9AGAR</name>
<evidence type="ECO:0000313" key="3">
    <source>
        <dbReference type="Proteomes" id="UP000521943"/>
    </source>
</evidence>
<evidence type="ECO:0000313" key="2">
    <source>
        <dbReference type="EMBL" id="KAF6746191.1"/>
    </source>
</evidence>
<accession>A0A8H6HI79</accession>
<proteinExistence type="predicted"/>
<evidence type="ECO:0008006" key="4">
    <source>
        <dbReference type="Google" id="ProtNLM"/>
    </source>
</evidence>
<sequence length="93" mass="9892">MLTASSLCQVVAVAGLGLVAPDVECCGRRCGFVRVFRGEMGGSGDYKLPRECAFGSARTRDSRARLGVVFLTPDPSLQVVAPLQTTAQFFEHG</sequence>
<organism evidence="2 3">
    <name type="scientific">Ephemerocybe angulata</name>
    <dbReference type="NCBI Taxonomy" id="980116"/>
    <lineage>
        <taxon>Eukaryota</taxon>
        <taxon>Fungi</taxon>
        <taxon>Dikarya</taxon>
        <taxon>Basidiomycota</taxon>
        <taxon>Agaricomycotina</taxon>
        <taxon>Agaricomycetes</taxon>
        <taxon>Agaricomycetidae</taxon>
        <taxon>Agaricales</taxon>
        <taxon>Agaricineae</taxon>
        <taxon>Psathyrellaceae</taxon>
        <taxon>Ephemerocybe</taxon>
    </lineage>
</organism>